<gene>
    <name evidence="2" type="ORF">EHS24_007415</name>
</gene>
<dbReference type="Proteomes" id="UP000279236">
    <property type="component" value="Unassembled WGS sequence"/>
</dbReference>
<feature type="compositionally biased region" description="Basic and acidic residues" evidence="1">
    <location>
        <begin position="49"/>
        <end position="62"/>
    </location>
</feature>
<dbReference type="EMBL" id="RSCE01000005">
    <property type="protein sequence ID" value="RSH82445.1"/>
    <property type="molecule type" value="Genomic_DNA"/>
</dbReference>
<reference evidence="2 3" key="1">
    <citation type="submission" date="2018-11" db="EMBL/GenBank/DDBJ databases">
        <title>Genome sequence of Apiotrichum porosum DSM 27194.</title>
        <authorList>
            <person name="Aliyu H."/>
            <person name="Gorte O."/>
            <person name="Ochsenreither K."/>
        </authorList>
    </citation>
    <scope>NUCLEOTIDE SEQUENCE [LARGE SCALE GENOMIC DNA]</scope>
    <source>
        <strain evidence="2 3">DSM 27194</strain>
    </source>
</reference>
<keyword evidence="3" id="KW-1185">Reference proteome</keyword>
<dbReference type="AlphaFoldDB" id="A0A427XUN2"/>
<sequence>MSSGNATQPPSRRLSQRISGIVDVFHLHKAPKTARGSPPVQGQSAGDASTDKACETKPKESEPNDGPETNPYMAPEAKSKPGIINKLSNVLGGKSRREGDDKDKKETPNPTVIVTE</sequence>
<dbReference type="RefSeq" id="XP_028476677.1">
    <property type="nucleotide sequence ID" value="XM_028622784.1"/>
</dbReference>
<feature type="compositionally biased region" description="Basic and acidic residues" evidence="1">
    <location>
        <begin position="95"/>
        <end position="107"/>
    </location>
</feature>
<proteinExistence type="predicted"/>
<evidence type="ECO:0000256" key="1">
    <source>
        <dbReference type="SAM" id="MobiDB-lite"/>
    </source>
</evidence>
<name>A0A427XUN2_9TREE</name>
<evidence type="ECO:0000313" key="3">
    <source>
        <dbReference type="Proteomes" id="UP000279236"/>
    </source>
</evidence>
<dbReference type="GeneID" id="39591958"/>
<accession>A0A427XUN2</accession>
<evidence type="ECO:0000313" key="2">
    <source>
        <dbReference type="EMBL" id="RSH82445.1"/>
    </source>
</evidence>
<protein>
    <submittedName>
        <fullName evidence="2">Uncharacterized protein</fullName>
    </submittedName>
</protein>
<feature type="compositionally biased region" description="Polar residues" evidence="1">
    <location>
        <begin position="1"/>
        <end position="10"/>
    </location>
</feature>
<organism evidence="2 3">
    <name type="scientific">Apiotrichum porosum</name>
    <dbReference type="NCBI Taxonomy" id="105984"/>
    <lineage>
        <taxon>Eukaryota</taxon>
        <taxon>Fungi</taxon>
        <taxon>Dikarya</taxon>
        <taxon>Basidiomycota</taxon>
        <taxon>Agaricomycotina</taxon>
        <taxon>Tremellomycetes</taxon>
        <taxon>Trichosporonales</taxon>
        <taxon>Trichosporonaceae</taxon>
        <taxon>Apiotrichum</taxon>
    </lineage>
</organism>
<comment type="caution">
    <text evidence="2">The sequence shown here is derived from an EMBL/GenBank/DDBJ whole genome shotgun (WGS) entry which is preliminary data.</text>
</comment>
<feature type="region of interest" description="Disordered" evidence="1">
    <location>
        <begin position="1"/>
        <end position="116"/>
    </location>
</feature>